<sequence>MTTALRYAPIVAAVASVLTFVLVLVAFIMWRAEVSQAEYDERFQACMASAPPLDPDDMDPYLDAATMCHESLGSKIG</sequence>
<keyword evidence="1" id="KW-1133">Transmembrane helix</keyword>
<protein>
    <submittedName>
        <fullName evidence="2">Uncharacterized protein</fullName>
    </submittedName>
</protein>
<name>A0AAU8G6M1_9MICO</name>
<dbReference type="EMBL" id="CP159290">
    <property type="protein sequence ID" value="XCH31361.1"/>
    <property type="molecule type" value="Genomic_DNA"/>
</dbReference>
<dbReference type="AlphaFoldDB" id="A0AAU8G6M1"/>
<accession>A0AAU8G6M1</accession>
<keyword evidence="1" id="KW-0472">Membrane</keyword>
<evidence type="ECO:0000313" key="2">
    <source>
        <dbReference type="EMBL" id="XCH31361.1"/>
    </source>
</evidence>
<dbReference type="RefSeq" id="WP_353708978.1">
    <property type="nucleotide sequence ID" value="NZ_CP159290.1"/>
</dbReference>
<organism evidence="2">
    <name type="scientific">Cellulosimicrobium sp. ES-005</name>
    <dbReference type="NCBI Taxonomy" id="3163031"/>
    <lineage>
        <taxon>Bacteria</taxon>
        <taxon>Bacillati</taxon>
        <taxon>Actinomycetota</taxon>
        <taxon>Actinomycetes</taxon>
        <taxon>Micrococcales</taxon>
        <taxon>Promicromonosporaceae</taxon>
        <taxon>Cellulosimicrobium</taxon>
    </lineage>
</organism>
<reference evidence="2" key="1">
    <citation type="submission" date="2024-06" db="EMBL/GenBank/DDBJ databases">
        <title>Complete genome sequence of the cellulolytic actinobacterium, Cellulosimicrobium ES-005.</title>
        <authorList>
            <person name="Matthews C.T."/>
            <person name="Underwood K.D."/>
            <person name="Ghanchi K.M."/>
            <person name="Fields S.D."/>
            <person name="Gardner S.G."/>
        </authorList>
    </citation>
    <scope>NUCLEOTIDE SEQUENCE</scope>
    <source>
        <strain evidence="2">ES-005</strain>
    </source>
</reference>
<gene>
    <name evidence="2" type="ORF">ABRQ22_06655</name>
</gene>
<keyword evidence="1" id="KW-0812">Transmembrane</keyword>
<evidence type="ECO:0000256" key="1">
    <source>
        <dbReference type="SAM" id="Phobius"/>
    </source>
</evidence>
<proteinExistence type="predicted"/>
<feature type="transmembrane region" description="Helical" evidence="1">
    <location>
        <begin position="6"/>
        <end position="30"/>
    </location>
</feature>